<comment type="caution">
    <text evidence="1">The sequence shown here is derived from an EMBL/GenBank/DDBJ whole genome shotgun (WGS) entry which is preliminary data.</text>
</comment>
<dbReference type="InterPro" id="IPR029044">
    <property type="entry name" value="Nucleotide-diphossugar_trans"/>
</dbReference>
<evidence type="ECO:0000313" key="1">
    <source>
        <dbReference type="EMBL" id="MDP9924667.1"/>
    </source>
</evidence>
<gene>
    <name evidence="1" type="ORF">J2W25_003703</name>
</gene>
<evidence type="ECO:0008006" key="3">
    <source>
        <dbReference type="Google" id="ProtNLM"/>
    </source>
</evidence>
<dbReference type="RefSeq" id="WP_307637451.1">
    <property type="nucleotide sequence ID" value="NZ_JAUSRR010000006.1"/>
</dbReference>
<sequence length="630" mass="70721">MTLPRLHFTSLSEDAVCGDIVRTYRLAAERLGYPTSYTPANIDPGAINILFFFWNFPWKSLAPFHPNCIVVNFEPMVEGTHAWNDRYLDLLPRCYLWEYSKTNFHRHRELGYQNADYVPLGWEPDAARILPLSEVLPEEERDIDVCFFGSFTQRRIDVLEALMARGLRVEMTRGGFWTQAEREDRMRRAKVMLNLHNWEASRVVETPRLSILLRHRKAVVCELYPDSEIDPAFRDAVVGVPYDQLVDTVVALVADAPRRAQLERDGLDTLERAFAPPDIGPALERYFAWRAQQPDRVPPVAMPRVSVCLTPDGTRDDWLQDLRDWAAQADVALELVVVAAGLPASAESEARAIAPDLRWIALPVPCDRATLRNLALAQATGEHVVFADTGDRALPGRLQRQAALLAACPDLDIVGCWSETPAGPLKYAQRHDEIVAEALGPEPLRLSACLVRRRFLERTGVRHDPEFAVHDGLQMLCRCIVAGARFAVIPELLHRAAPVAPPADLAHAASLAMRARRAVLRHLLPRSRMEDIDLIAQLYAHLWPPQRDFAEQLLRTVAQACAALAPAGTPRIDAEMLTRALRTETLRLLQVFFQAGLADKPWLESLFETPEVAALLGPAANQLPVRPFRG</sequence>
<dbReference type="SUPFAM" id="SSF53448">
    <property type="entry name" value="Nucleotide-diphospho-sugar transferases"/>
    <property type="match status" value="1"/>
</dbReference>
<dbReference type="Gene3D" id="3.90.550.10">
    <property type="entry name" value="Spore Coat Polysaccharide Biosynthesis Protein SpsA, Chain A"/>
    <property type="match status" value="1"/>
</dbReference>
<reference evidence="1" key="1">
    <citation type="submission" date="2023-07" db="EMBL/GenBank/DDBJ databases">
        <title>Sorghum-associated microbial communities from plants grown in Nebraska, USA.</title>
        <authorList>
            <person name="Schachtman D."/>
        </authorList>
    </citation>
    <scope>NUCLEOTIDE SEQUENCE</scope>
    <source>
        <strain evidence="1">DS2795</strain>
    </source>
</reference>
<dbReference type="AlphaFoldDB" id="A0AAW8DYP7"/>
<accession>A0AAW8DYP7</accession>
<protein>
    <recommendedName>
        <fullName evidence="3">Family 2 glycosyl transferase</fullName>
    </recommendedName>
</protein>
<name>A0AAW8DYP7_9BURK</name>
<dbReference type="EMBL" id="JAUSRR010000006">
    <property type="protein sequence ID" value="MDP9924667.1"/>
    <property type="molecule type" value="Genomic_DNA"/>
</dbReference>
<dbReference type="CDD" id="cd00761">
    <property type="entry name" value="Glyco_tranf_GTA_type"/>
    <property type="match status" value="1"/>
</dbReference>
<dbReference type="Proteomes" id="UP001244295">
    <property type="component" value="Unassembled WGS sequence"/>
</dbReference>
<evidence type="ECO:0000313" key="2">
    <source>
        <dbReference type="Proteomes" id="UP001244295"/>
    </source>
</evidence>
<organism evidence="1 2">
    <name type="scientific">Variovorax boronicumulans</name>
    <dbReference type="NCBI Taxonomy" id="436515"/>
    <lineage>
        <taxon>Bacteria</taxon>
        <taxon>Pseudomonadati</taxon>
        <taxon>Pseudomonadota</taxon>
        <taxon>Betaproteobacteria</taxon>
        <taxon>Burkholderiales</taxon>
        <taxon>Comamonadaceae</taxon>
        <taxon>Variovorax</taxon>
    </lineage>
</organism>
<proteinExistence type="predicted"/>